<accession>A0A916BB53</accession>
<evidence type="ECO:0000313" key="2">
    <source>
        <dbReference type="Proteomes" id="UP000675882"/>
    </source>
</evidence>
<protein>
    <submittedName>
        <fullName evidence="1">Uncharacterized protein</fullName>
    </submittedName>
</protein>
<gene>
    <name evidence="1" type="ORF">NTGZN8_130165</name>
</gene>
<organism evidence="1 2">
    <name type="scientific">Candidatus Nitrotoga fabula</name>
    <dbReference type="NCBI Taxonomy" id="2182327"/>
    <lineage>
        <taxon>Bacteria</taxon>
        <taxon>Pseudomonadati</taxon>
        <taxon>Pseudomonadota</taxon>
        <taxon>Betaproteobacteria</taxon>
        <taxon>Nitrosomonadales</taxon>
        <taxon>Gallionellaceae</taxon>
        <taxon>Candidatus Nitrotoga</taxon>
    </lineage>
</organism>
<comment type="caution">
    <text evidence="1">The sequence shown here is derived from an EMBL/GenBank/DDBJ whole genome shotgun (WGS) entry which is preliminary data.</text>
</comment>
<dbReference type="Proteomes" id="UP000675882">
    <property type="component" value="Unassembled WGS sequence"/>
</dbReference>
<keyword evidence="2" id="KW-1185">Reference proteome</keyword>
<proteinExistence type="predicted"/>
<sequence>MLDRIVDAEFKDVVKACEKRFGQPQRDQNVMKEIIAKCVRPLKDFDESFRTAMGFLSNPHQLRATGRMEDRHAVMKLTFADRLAYVRGERSRTPETILPFKACSGSSGGENKMARPAGVEPTTLGFGNQYSIHLSYGRIH</sequence>
<name>A0A916BB53_9PROT</name>
<dbReference type="AlphaFoldDB" id="A0A916BB53"/>
<dbReference type="EMBL" id="CAJNBL010000005">
    <property type="protein sequence ID" value="CAE6694911.1"/>
    <property type="molecule type" value="Genomic_DNA"/>
</dbReference>
<reference evidence="1" key="1">
    <citation type="submission" date="2021-02" db="EMBL/GenBank/DDBJ databases">
        <authorList>
            <person name="Han P."/>
        </authorList>
    </citation>
    <scope>NUCLEOTIDE SEQUENCE</scope>
    <source>
        <strain evidence="1">Candidatus Nitrotoga sp. ZN8</strain>
    </source>
</reference>
<evidence type="ECO:0000313" key="1">
    <source>
        <dbReference type="EMBL" id="CAE6694911.1"/>
    </source>
</evidence>